<dbReference type="AlphaFoldDB" id="A0A1V9Y8Q7"/>
<reference evidence="2 3" key="1">
    <citation type="journal article" date="2014" name="Genome Biol. Evol.">
        <title>The secreted proteins of Achlya hypogyna and Thraustotheca clavata identify the ancestral oomycete secretome and reveal gene acquisitions by horizontal gene transfer.</title>
        <authorList>
            <person name="Misner I."/>
            <person name="Blouin N."/>
            <person name="Leonard G."/>
            <person name="Richards T.A."/>
            <person name="Lane C.E."/>
        </authorList>
    </citation>
    <scope>NUCLEOTIDE SEQUENCE [LARGE SCALE GENOMIC DNA]</scope>
    <source>
        <strain evidence="2 3">ATCC 34112</strain>
    </source>
</reference>
<sequence length="285" mass="33064">MSSEVRPFESIDDEYLHRLYQLLSLIWLWLSFTFSVWYLYLLAPCFVNDLWWPNYNASGSQAFLIDTINYLTKVHPNVGNVDITSALSDQNYGKEMVYPNEYPIEGAAHQLTSLLYAISAIRNMSTPFTLWIPTQYCWVDFGKQWEIATTEQRQQRCYTKFSHNAAVYLEGVLRNTQWSKFIASFGGPGDLFTVGIQQAFEETQAGQIWLKATSSCNTTLDDEFIYWESFNLSTFHVLDGLLSFHYHDTMYVFDIKSWKLHAFQHGISGALDKRLQLAIPLPNEY</sequence>
<feature type="transmembrane region" description="Helical" evidence="1">
    <location>
        <begin position="20"/>
        <end position="40"/>
    </location>
</feature>
<keyword evidence="1" id="KW-1133">Transmembrane helix</keyword>
<proteinExistence type="predicted"/>
<keyword evidence="3" id="KW-1185">Reference proteome</keyword>
<dbReference type="Proteomes" id="UP000243217">
    <property type="component" value="Unassembled WGS sequence"/>
</dbReference>
<evidence type="ECO:0000313" key="2">
    <source>
        <dbReference type="EMBL" id="OQR82069.1"/>
    </source>
</evidence>
<comment type="caution">
    <text evidence="2">The sequence shown here is derived from an EMBL/GenBank/DDBJ whole genome shotgun (WGS) entry which is preliminary data.</text>
</comment>
<gene>
    <name evidence="2" type="ORF">THRCLA_11158</name>
</gene>
<accession>A0A1V9Y8Q7</accession>
<evidence type="ECO:0000256" key="1">
    <source>
        <dbReference type="SAM" id="Phobius"/>
    </source>
</evidence>
<evidence type="ECO:0000313" key="3">
    <source>
        <dbReference type="Proteomes" id="UP000243217"/>
    </source>
</evidence>
<organism evidence="2 3">
    <name type="scientific">Thraustotheca clavata</name>
    <dbReference type="NCBI Taxonomy" id="74557"/>
    <lineage>
        <taxon>Eukaryota</taxon>
        <taxon>Sar</taxon>
        <taxon>Stramenopiles</taxon>
        <taxon>Oomycota</taxon>
        <taxon>Saprolegniomycetes</taxon>
        <taxon>Saprolegniales</taxon>
        <taxon>Achlyaceae</taxon>
        <taxon>Thraustotheca</taxon>
    </lineage>
</organism>
<keyword evidence="1" id="KW-0472">Membrane</keyword>
<name>A0A1V9Y8Q7_9STRA</name>
<dbReference type="OrthoDB" id="78977at2759"/>
<dbReference type="EMBL" id="JNBS01004845">
    <property type="protein sequence ID" value="OQR82069.1"/>
    <property type="molecule type" value="Genomic_DNA"/>
</dbReference>
<keyword evidence="1" id="KW-0812">Transmembrane</keyword>
<protein>
    <submittedName>
        <fullName evidence="2">Uncharacterized protein</fullName>
    </submittedName>
</protein>